<keyword evidence="3" id="KW-0106">Calcium</keyword>
<evidence type="ECO:0000256" key="4">
    <source>
        <dbReference type="SAM" id="Phobius"/>
    </source>
</evidence>
<name>A0A183G788_HELPZ</name>
<dbReference type="Proteomes" id="UP000050761">
    <property type="component" value="Unassembled WGS sequence"/>
</dbReference>
<keyword evidence="4" id="KW-0812">Transmembrane</keyword>
<dbReference type="InterPro" id="IPR002048">
    <property type="entry name" value="EF_hand_dom"/>
</dbReference>
<dbReference type="PANTHER" id="PTHR23104">
    <property type="entry name" value="MULTIPLE COAGULATION FACTOR DEFICIENCY PROTEIN 2 NEURAL STEM CELL DERIVED NEURONAL SURVIVAL PROTEIN"/>
    <property type="match status" value="1"/>
</dbReference>
<dbReference type="InterPro" id="IPR018247">
    <property type="entry name" value="EF_Hand_1_Ca_BS"/>
</dbReference>
<sequence>MTKEQRYFHYFNMYDLNKDGRLDGIEVWKALTHMHVGEGLFAFVFSFNCICYIVYSLKRSERKEEEYERARKEAEKKQ</sequence>
<dbReference type="OrthoDB" id="289247at2759"/>
<keyword evidence="2" id="KW-0677">Repeat</keyword>
<dbReference type="GO" id="GO:0005509">
    <property type="term" value="F:calcium ion binding"/>
    <property type="evidence" value="ECO:0007669"/>
    <property type="project" value="InterPro"/>
</dbReference>
<evidence type="ECO:0000313" key="8">
    <source>
        <dbReference type="WBParaSite" id="HPBE_0001763101-mRNA-1"/>
    </source>
</evidence>
<dbReference type="AlphaFoldDB" id="A0A183G788"/>
<dbReference type="PANTHER" id="PTHR23104:SF17">
    <property type="entry name" value="EF-HAND DOMAIN-CONTAINING PROTEIN"/>
    <property type="match status" value="1"/>
</dbReference>
<feature type="transmembrane region" description="Helical" evidence="4">
    <location>
        <begin position="39"/>
        <end position="57"/>
    </location>
</feature>
<evidence type="ECO:0000256" key="3">
    <source>
        <dbReference type="ARBA" id="ARBA00022837"/>
    </source>
</evidence>
<feature type="domain" description="EF-hand" evidence="5">
    <location>
        <begin position="2"/>
        <end position="37"/>
    </location>
</feature>
<evidence type="ECO:0000256" key="1">
    <source>
        <dbReference type="ARBA" id="ARBA00022729"/>
    </source>
</evidence>
<keyword evidence="1" id="KW-0732">Signal</keyword>
<evidence type="ECO:0000313" key="7">
    <source>
        <dbReference type="Proteomes" id="UP000050761"/>
    </source>
</evidence>
<reference evidence="8" key="2">
    <citation type="submission" date="2019-09" db="UniProtKB">
        <authorList>
            <consortium name="WormBaseParasite"/>
        </authorList>
    </citation>
    <scope>IDENTIFICATION</scope>
</reference>
<evidence type="ECO:0000313" key="6">
    <source>
        <dbReference type="EMBL" id="VDP09454.1"/>
    </source>
</evidence>
<dbReference type="Gene3D" id="1.10.238.10">
    <property type="entry name" value="EF-hand"/>
    <property type="match status" value="1"/>
</dbReference>
<evidence type="ECO:0000259" key="5">
    <source>
        <dbReference type="PROSITE" id="PS50222"/>
    </source>
</evidence>
<dbReference type="EMBL" id="UZAH01030142">
    <property type="protein sequence ID" value="VDP09454.1"/>
    <property type="molecule type" value="Genomic_DNA"/>
</dbReference>
<organism evidence="7 8">
    <name type="scientific">Heligmosomoides polygyrus</name>
    <name type="common">Parasitic roundworm</name>
    <dbReference type="NCBI Taxonomy" id="6339"/>
    <lineage>
        <taxon>Eukaryota</taxon>
        <taxon>Metazoa</taxon>
        <taxon>Ecdysozoa</taxon>
        <taxon>Nematoda</taxon>
        <taxon>Chromadorea</taxon>
        <taxon>Rhabditida</taxon>
        <taxon>Rhabditina</taxon>
        <taxon>Rhabditomorpha</taxon>
        <taxon>Strongyloidea</taxon>
        <taxon>Heligmosomidae</taxon>
        <taxon>Heligmosomoides</taxon>
    </lineage>
</organism>
<gene>
    <name evidence="6" type="ORF">HPBE_LOCUS17630</name>
</gene>
<keyword evidence="4" id="KW-0472">Membrane</keyword>
<keyword evidence="7" id="KW-1185">Reference proteome</keyword>
<dbReference type="PROSITE" id="PS50222">
    <property type="entry name" value="EF_HAND_2"/>
    <property type="match status" value="1"/>
</dbReference>
<dbReference type="InterPro" id="IPR052110">
    <property type="entry name" value="MCFD2-like"/>
</dbReference>
<dbReference type="WBParaSite" id="HPBE_0001763101-mRNA-1">
    <property type="protein sequence ID" value="HPBE_0001763101-mRNA-1"/>
    <property type="gene ID" value="HPBE_0001763101"/>
</dbReference>
<keyword evidence="4" id="KW-1133">Transmembrane helix</keyword>
<evidence type="ECO:0000256" key="2">
    <source>
        <dbReference type="ARBA" id="ARBA00022737"/>
    </source>
</evidence>
<protein>
    <submittedName>
        <fullName evidence="8">EF-hand domain-containing protein</fullName>
    </submittedName>
</protein>
<dbReference type="SUPFAM" id="SSF47473">
    <property type="entry name" value="EF-hand"/>
    <property type="match status" value="1"/>
</dbReference>
<proteinExistence type="predicted"/>
<accession>A0A3P8BU75</accession>
<reference evidence="6 7" key="1">
    <citation type="submission" date="2018-11" db="EMBL/GenBank/DDBJ databases">
        <authorList>
            <consortium name="Pathogen Informatics"/>
        </authorList>
    </citation>
    <scope>NUCLEOTIDE SEQUENCE [LARGE SCALE GENOMIC DNA]</scope>
</reference>
<dbReference type="InterPro" id="IPR011992">
    <property type="entry name" value="EF-hand-dom_pair"/>
</dbReference>
<dbReference type="PROSITE" id="PS00018">
    <property type="entry name" value="EF_HAND_1"/>
    <property type="match status" value="1"/>
</dbReference>
<accession>A0A183G788</accession>